<keyword evidence="1" id="KW-1133">Transmembrane helix</keyword>
<keyword evidence="1" id="KW-0472">Membrane</keyword>
<evidence type="ECO:0000313" key="3">
    <source>
        <dbReference type="Proteomes" id="UP000244810"/>
    </source>
</evidence>
<feature type="transmembrane region" description="Helical" evidence="1">
    <location>
        <begin position="113"/>
        <end position="134"/>
    </location>
</feature>
<evidence type="ECO:0000313" key="2">
    <source>
        <dbReference type="EMBL" id="PVE48664.1"/>
    </source>
</evidence>
<organism evidence="2 3">
    <name type="scientific">Pararhodobacter aggregans</name>
    <dbReference type="NCBI Taxonomy" id="404875"/>
    <lineage>
        <taxon>Bacteria</taxon>
        <taxon>Pseudomonadati</taxon>
        <taxon>Pseudomonadota</taxon>
        <taxon>Alphaproteobacteria</taxon>
        <taxon>Rhodobacterales</taxon>
        <taxon>Paracoccaceae</taxon>
        <taxon>Pararhodobacter</taxon>
    </lineage>
</organism>
<comment type="caution">
    <text evidence="2">The sequence shown here is derived from an EMBL/GenBank/DDBJ whole genome shotgun (WGS) entry which is preliminary data.</text>
</comment>
<feature type="transmembrane region" description="Helical" evidence="1">
    <location>
        <begin position="56"/>
        <end position="74"/>
    </location>
</feature>
<dbReference type="AlphaFoldDB" id="A0A2T7UVJ4"/>
<evidence type="ECO:0000256" key="1">
    <source>
        <dbReference type="SAM" id="Phobius"/>
    </source>
</evidence>
<feature type="transmembrane region" description="Helical" evidence="1">
    <location>
        <begin position="291"/>
        <end position="315"/>
    </location>
</feature>
<feature type="transmembrane region" description="Helical" evidence="1">
    <location>
        <begin position="86"/>
        <end position="104"/>
    </location>
</feature>
<gene>
    <name evidence="2" type="ORF">DDE23_06315</name>
</gene>
<proteinExistence type="predicted"/>
<dbReference type="EMBL" id="QDDR01000002">
    <property type="protein sequence ID" value="PVE48664.1"/>
    <property type="molecule type" value="Genomic_DNA"/>
</dbReference>
<accession>A0A2T7UVJ4</accession>
<protein>
    <submittedName>
        <fullName evidence="2">Uncharacterized protein</fullName>
    </submittedName>
</protein>
<reference evidence="2 3" key="1">
    <citation type="journal article" date="2011" name="Syst. Appl. Microbiol.">
        <title>Defluviimonas denitrificans gen. nov., sp. nov., and Pararhodobacter aggregans gen. nov., sp. nov., non-phototrophic Rhodobacteraceae from the biofilter of a marine aquaculture.</title>
        <authorList>
            <person name="Foesel B.U."/>
            <person name="Drake H.L."/>
            <person name="Schramm A."/>
        </authorList>
    </citation>
    <scope>NUCLEOTIDE SEQUENCE [LARGE SCALE GENOMIC DNA]</scope>
    <source>
        <strain evidence="2 3">D1-19</strain>
    </source>
</reference>
<dbReference type="Proteomes" id="UP000244810">
    <property type="component" value="Unassembled WGS sequence"/>
</dbReference>
<keyword evidence="1" id="KW-0812">Transmembrane</keyword>
<sequence length="329" mass="35990">MQTIGLSLLIVGFAAANTLFDIAAEAEGPWRMLGLSGVLLVGLVGMWSLRAPAAALGILLASALVGVAILYFRIDRLAFELLAGQLIWPLALWMVTWALVRLVMPRIEPGRPWVALLLGGLLLVMHLGVALKVFTPANEFFQLHRVEPVRDLETLVAMNRNRREGHPVVALIEGRIGSDLADDLFIREFNCRERGRSLGYTRPVRGNSRLYIELADGQRLRSTGAAYNYRALDWPQTGDGTDCGLRNGDPVILWAEIAAGVEGPVEDRETRIMAYGDLAAFREGYAARAEFAARMVGGVAFLLALTGLVPLIAGIRTWLRLRRRGAPAA</sequence>
<name>A0A2T7UVJ4_9RHOB</name>
<keyword evidence="3" id="KW-1185">Reference proteome</keyword>